<comment type="caution">
    <text evidence="2">The sequence shown here is derived from an EMBL/GenBank/DDBJ whole genome shotgun (WGS) entry which is preliminary data.</text>
</comment>
<dbReference type="Proteomes" id="UP000772434">
    <property type="component" value="Unassembled WGS sequence"/>
</dbReference>
<accession>A0A9P5PP04</accession>
<sequence>MVFNEQFYTLGVDTSNLIMGFHESEMPRLQGFAAPSNQTGLLWESTPSGNSPLHEELMMIPLELATCRRRLTLGPPNMPELYQGNELSSLVMISQSREAERACGPTRLSSTSSAQKNTSGFDSWAYRAQSPPLSPLSLRSPRFNGALESSQSRRSMSPPSLPTSPRWNRQNLPADVRVA</sequence>
<gene>
    <name evidence="2" type="ORF">BDP27DRAFT_1421048</name>
</gene>
<dbReference type="AlphaFoldDB" id="A0A9P5PP04"/>
<dbReference type="EMBL" id="JADNRY010000051">
    <property type="protein sequence ID" value="KAF9069411.1"/>
    <property type="molecule type" value="Genomic_DNA"/>
</dbReference>
<proteinExistence type="predicted"/>
<evidence type="ECO:0000256" key="1">
    <source>
        <dbReference type="SAM" id="MobiDB-lite"/>
    </source>
</evidence>
<keyword evidence="3" id="KW-1185">Reference proteome</keyword>
<protein>
    <submittedName>
        <fullName evidence="2">Uncharacterized protein</fullName>
    </submittedName>
</protein>
<feature type="region of interest" description="Disordered" evidence="1">
    <location>
        <begin position="132"/>
        <end position="179"/>
    </location>
</feature>
<feature type="compositionally biased region" description="Low complexity" evidence="1">
    <location>
        <begin position="149"/>
        <end position="166"/>
    </location>
</feature>
<name>A0A9P5PP04_9AGAR</name>
<organism evidence="2 3">
    <name type="scientific">Rhodocollybia butyracea</name>
    <dbReference type="NCBI Taxonomy" id="206335"/>
    <lineage>
        <taxon>Eukaryota</taxon>
        <taxon>Fungi</taxon>
        <taxon>Dikarya</taxon>
        <taxon>Basidiomycota</taxon>
        <taxon>Agaricomycotina</taxon>
        <taxon>Agaricomycetes</taxon>
        <taxon>Agaricomycetidae</taxon>
        <taxon>Agaricales</taxon>
        <taxon>Marasmiineae</taxon>
        <taxon>Omphalotaceae</taxon>
        <taxon>Rhodocollybia</taxon>
    </lineage>
</organism>
<evidence type="ECO:0000313" key="2">
    <source>
        <dbReference type="EMBL" id="KAF9069411.1"/>
    </source>
</evidence>
<reference evidence="2" key="1">
    <citation type="submission" date="2020-11" db="EMBL/GenBank/DDBJ databases">
        <authorList>
            <consortium name="DOE Joint Genome Institute"/>
            <person name="Ahrendt S."/>
            <person name="Riley R."/>
            <person name="Andreopoulos W."/>
            <person name="Labutti K."/>
            <person name="Pangilinan J."/>
            <person name="Ruiz-Duenas F.J."/>
            <person name="Barrasa J.M."/>
            <person name="Sanchez-Garcia M."/>
            <person name="Camarero S."/>
            <person name="Miyauchi S."/>
            <person name="Serrano A."/>
            <person name="Linde D."/>
            <person name="Babiker R."/>
            <person name="Drula E."/>
            <person name="Ayuso-Fernandez I."/>
            <person name="Pacheco R."/>
            <person name="Padilla G."/>
            <person name="Ferreira P."/>
            <person name="Barriuso J."/>
            <person name="Kellner H."/>
            <person name="Castanera R."/>
            <person name="Alfaro M."/>
            <person name="Ramirez L."/>
            <person name="Pisabarro A.G."/>
            <person name="Kuo A."/>
            <person name="Tritt A."/>
            <person name="Lipzen A."/>
            <person name="He G."/>
            <person name="Yan M."/>
            <person name="Ng V."/>
            <person name="Cullen D."/>
            <person name="Martin F."/>
            <person name="Rosso M.-N."/>
            <person name="Henrissat B."/>
            <person name="Hibbett D."/>
            <person name="Martinez A.T."/>
            <person name="Grigoriev I.V."/>
        </authorList>
    </citation>
    <scope>NUCLEOTIDE SEQUENCE</scope>
    <source>
        <strain evidence="2">AH 40177</strain>
    </source>
</reference>
<evidence type="ECO:0000313" key="3">
    <source>
        <dbReference type="Proteomes" id="UP000772434"/>
    </source>
</evidence>